<feature type="transmembrane region" description="Helical" evidence="8">
    <location>
        <begin position="184"/>
        <end position="203"/>
    </location>
</feature>
<keyword evidence="6 8" id="KW-1133">Transmembrane helix</keyword>
<dbReference type="InterPro" id="IPR004626">
    <property type="entry name" value="RarD"/>
</dbReference>
<evidence type="ECO:0000313" key="9">
    <source>
        <dbReference type="EMBL" id="GHC33054.1"/>
    </source>
</evidence>
<keyword evidence="7 8" id="KW-0472">Membrane</keyword>
<name>A0ABQ3FQ48_9GAMM</name>
<organism evidence="9 10">
    <name type="scientific">Kushneria pakistanensis</name>
    <dbReference type="NCBI Taxonomy" id="1508770"/>
    <lineage>
        <taxon>Bacteria</taxon>
        <taxon>Pseudomonadati</taxon>
        <taxon>Pseudomonadota</taxon>
        <taxon>Gammaproteobacteria</taxon>
        <taxon>Oceanospirillales</taxon>
        <taxon>Halomonadaceae</taxon>
        <taxon>Kushneria</taxon>
    </lineage>
</organism>
<keyword evidence="3" id="KW-0813">Transport</keyword>
<keyword evidence="4" id="KW-1003">Cell membrane</keyword>
<evidence type="ECO:0000256" key="5">
    <source>
        <dbReference type="ARBA" id="ARBA00022692"/>
    </source>
</evidence>
<accession>A0ABQ3FQ48</accession>
<reference evidence="10" key="1">
    <citation type="journal article" date="2019" name="Int. J. Syst. Evol. Microbiol.">
        <title>The Global Catalogue of Microorganisms (GCM) 10K type strain sequencing project: providing services to taxonomists for standard genome sequencing and annotation.</title>
        <authorList>
            <consortium name="The Broad Institute Genomics Platform"/>
            <consortium name="The Broad Institute Genome Sequencing Center for Infectious Disease"/>
            <person name="Wu L."/>
            <person name="Ma J."/>
        </authorList>
    </citation>
    <scope>NUCLEOTIDE SEQUENCE [LARGE SCALE GENOMIC DNA]</scope>
    <source>
        <strain evidence="10">KCTC 42082</strain>
    </source>
</reference>
<evidence type="ECO:0000256" key="2">
    <source>
        <dbReference type="ARBA" id="ARBA00007362"/>
    </source>
</evidence>
<dbReference type="Proteomes" id="UP000604243">
    <property type="component" value="Unassembled WGS sequence"/>
</dbReference>
<dbReference type="EMBL" id="BMZM01000004">
    <property type="protein sequence ID" value="GHC33054.1"/>
    <property type="molecule type" value="Genomic_DNA"/>
</dbReference>
<protein>
    <submittedName>
        <fullName evidence="9">Permease</fullName>
    </submittedName>
</protein>
<evidence type="ECO:0000256" key="7">
    <source>
        <dbReference type="ARBA" id="ARBA00023136"/>
    </source>
</evidence>
<dbReference type="InterPro" id="IPR037185">
    <property type="entry name" value="EmrE-like"/>
</dbReference>
<comment type="caution">
    <text evidence="9">The sequence shown here is derived from an EMBL/GenBank/DDBJ whole genome shotgun (WGS) entry which is preliminary data.</text>
</comment>
<dbReference type="NCBIfam" id="TIGR00688">
    <property type="entry name" value="rarD"/>
    <property type="match status" value="1"/>
</dbReference>
<sequence length="323" mass="35845">MQTDQNITLGVTLNIIASVFFALMFAQTSQLTALDGEEIFGWRMCLTFPCLTAFIALKGYWPQVISIYQRLYRERHFALTRLISALLLSVQLWLFVWAPGNGHGLAVSLGYFILPITMVIIGRMAFRDQMSRFQKLACAFAVLGIANQMVLSQSMAWPTLAVCLGYPGYFWLRRRTDTNNIGGLWFDMALALPFSLFFIIQGGEVVPGLSINMNLLWPVLGLGLISALALTFQALSAPHLNLSLFGLLIYVEPVLLMLVALALGETIRPAEWPTYIAIWLSVIVLMAEGIRGLKKWKAARVVIAPKQGAMQTPASQDEPAGRD</sequence>
<comment type="subcellular location">
    <subcellularLocation>
        <location evidence="1">Cell membrane</location>
        <topology evidence="1">Multi-pass membrane protein</topology>
    </subcellularLocation>
</comment>
<evidence type="ECO:0000256" key="1">
    <source>
        <dbReference type="ARBA" id="ARBA00004651"/>
    </source>
</evidence>
<feature type="transmembrane region" description="Helical" evidence="8">
    <location>
        <begin position="104"/>
        <end position="126"/>
    </location>
</feature>
<keyword evidence="5 8" id="KW-0812">Transmembrane</keyword>
<keyword evidence="10" id="KW-1185">Reference proteome</keyword>
<evidence type="ECO:0000256" key="6">
    <source>
        <dbReference type="ARBA" id="ARBA00022989"/>
    </source>
</evidence>
<feature type="transmembrane region" description="Helical" evidence="8">
    <location>
        <begin position="215"/>
        <end position="235"/>
    </location>
</feature>
<proteinExistence type="inferred from homology"/>
<feature type="transmembrane region" description="Helical" evidence="8">
    <location>
        <begin position="39"/>
        <end position="57"/>
    </location>
</feature>
<feature type="transmembrane region" description="Helical" evidence="8">
    <location>
        <begin position="7"/>
        <end position="27"/>
    </location>
</feature>
<feature type="transmembrane region" description="Helical" evidence="8">
    <location>
        <begin position="242"/>
        <end position="263"/>
    </location>
</feature>
<evidence type="ECO:0000256" key="3">
    <source>
        <dbReference type="ARBA" id="ARBA00022448"/>
    </source>
</evidence>
<gene>
    <name evidence="9" type="ORF">GCM10010082_29520</name>
</gene>
<evidence type="ECO:0000313" key="10">
    <source>
        <dbReference type="Proteomes" id="UP000604243"/>
    </source>
</evidence>
<dbReference type="SUPFAM" id="SSF103481">
    <property type="entry name" value="Multidrug resistance efflux transporter EmrE"/>
    <property type="match status" value="1"/>
</dbReference>
<comment type="similarity">
    <text evidence="2">Belongs to the EamA transporter family.</text>
</comment>
<feature type="transmembrane region" description="Helical" evidence="8">
    <location>
        <begin position="275"/>
        <end position="293"/>
    </location>
</feature>
<evidence type="ECO:0000256" key="8">
    <source>
        <dbReference type="SAM" id="Phobius"/>
    </source>
</evidence>
<dbReference type="RefSeq" id="WP_189519595.1">
    <property type="nucleotide sequence ID" value="NZ_BMZM01000004.1"/>
</dbReference>
<evidence type="ECO:0000256" key="4">
    <source>
        <dbReference type="ARBA" id="ARBA00022475"/>
    </source>
</evidence>
<feature type="transmembrane region" description="Helical" evidence="8">
    <location>
        <begin position="78"/>
        <end position="98"/>
    </location>
</feature>